<name>A0A4Q9PIH7_9APHY</name>
<reference evidence="1 2" key="1">
    <citation type="submission" date="2019-01" db="EMBL/GenBank/DDBJ databases">
        <title>Draft genome sequences of three monokaryotic isolates of the white-rot basidiomycete fungus Dichomitus squalens.</title>
        <authorList>
            <consortium name="DOE Joint Genome Institute"/>
            <person name="Lopez S.C."/>
            <person name="Andreopoulos B."/>
            <person name="Pangilinan J."/>
            <person name="Lipzen A."/>
            <person name="Riley R."/>
            <person name="Ahrendt S."/>
            <person name="Ng V."/>
            <person name="Barry K."/>
            <person name="Daum C."/>
            <person name="Grigoriev I.V."/>
            <person name="Hilden K.S."/>
            <person name="Makela M.R."/>
            <person name="de Vries R.P."/>
        </authorList>
    </citation>
    <scope>NUCLEOTIDE SEQUENCE [LARGE SCALE GENOMIC DNA]</scope>
    <source>
        <strain evidence="1 2">CBS 464.89</strain>
    </source>
</reference>
<sequence>MYCVLVLWLPANSNTSMPPKRNRSGESGFRPRFVVVLTQHKVLHVNVASEGASILLTGVRVRRDAMRHATDPVSIHVMAALSCHEHFDYNSIVGQAICSGNDTAASHCF</sequence>
<organism evidence="1 2">
    <name type="scientific">Dichomitus squalens</name>
    <dbReference type="NCBI Taxonomy" id="114155"/>
    <lineage>
        <taxon>Eukaryota</taxon>
        <taxon>Fungi</taxon>
        <taxon>Dikarya</taxon>
        <taxon>Basidiomycota</taxon>
        <taxon>Agaricomycotina</taxon>
        <taxon>Agaricomycetes</taxon>
        <taxon>Polyporales</taxon>
        <taxon>Polyporaceae</taxon>
        <taxon>Dichomitus</taxon>
    </lineage>
</organism>
<gene>
    <name evidence="1" type="ORF">BD310DRAFT_155791</name>
</gene>
<protein>
    <submittedName>
        <fullName evidence="1">Uncharacterized protein</fullName>
    </submittedName>
</protein>
<proteinExistence type="predicted"/>
<evidence type="ECO:0000313" key="2">
    <source>
        <dbReference type="Proteomes" id="UP000292082"/>
    </source>
</evidence>
<dbReference type="EMBL" id="ML145213">
    <property type="protein sequence ID" value="TBU53476.1"/>
    <property type="molecule type" value="Genomic_DNA"/>
</dbReference>
<dbReference type="AlphaFoldDB" id="A0A4Q9PIH7"/>
<dbReference type="Proteomes" id="UP000292082">
    <property type="component" value="Unassembled WGS sequence"/>
</dbReference>
<accession>A0A4Q9PIH7</accession>
<keyword evidence="2" id="KW-1185">Reference proteome</keyword>
<evidence type="ECO:0000313" key="1">
    <source>
        <dbReference type="EMBL" id="TBU53476.1"/>
    </source>
</evidence>